<feature type="region of interest" description="Disordered" evidence="1">
    <location>
        <begin position="122"/>
        <end position="175"/>
    </location>
</feature>
<protein>
    <recommendedName>
        <fullName evidence="3">C3H1-type domain-containing protein</fullName>
    </recommendedName>
</protein>
<proteinExistence type="predicted"/>
<evidence type="ECO:0000256" key="1">
    <source>
        <dbReference type="SAM" id="MobiDB-lite"/>
    </source>
</evidence>
<organism evidence="2">
    <name type="scientific">Pyrodinium bahamense</name>
    <dbReference type="NCBI Taxonomy" id="73915"/>
    <lineage>
        <taxon>Eukaryota</taxon>
        <taxon>Sar</taxon>
        <taxon>Alveolata</taxon>
        <taxon>Dinophyceae</taxon>
        <taxon>Gonyaulacales</taxon>
        <taxon>Pyrocystaceae</taxon>
        <taxon>Pyrodinium</taxon>
    </lineage>
</organism>
<sequence length="294" mass="30128">MSHPCGAEAAEARQQVAALRERVMRAATPADIASIWGEVEQLRAVRHDLGVHAATDQFLACSTPAPLPPLPVALSTALVPPPLPAPAFPAPTAFDCKFGASAPPPLEAPVVTAEALAALGAARKSGGRRCGGGGSVPPRSRSTSAGASPPTGFSRGHSGSADDHGGGSGAETPSELLWPDTSALLEEDASEVATDLPQIQVLRLADALEESLPSVGSSGHYVGTCKPCAFVHTKGCNNGQDCKFCHICAPGSAKRRKKALRTHMRRGTESAALWDGAGMMVTGLAAFAPLPRAR</sequence>
<dbReference type="EMBL" id="HBEG01033058">
    <property type="protein sequence ID" value="CAD8371080.1"/>
    <property type="molecule type" value="Transcribed_RNA"/>
</dbReference>
<evidence type="ECO:0008006" key="3">
    <source>
        <dbReference type="Google" id="ProtNLM"/>
    </source>
</evidence>
<accession>A0A7S0FNF8</accession>
<dbReference type="AlphaFoldDB" id="A0A7S0FNF8"/>
<reference evidence="2" key="1">
    <citation type="submission" date="2021-01" db="EMBL/GenBank/DDBJ databases">
        <authorList>
            <person name="Corre E."/>
            <person name="Pelletier E."/>
            <person name="Niang G."/>
            <person name="Scheremetjew M."/>
            <person name="Finn R."/>
            <person name="Kale V."/>
            <person name="Holt S."/>
            <person name="Cochrane G."/>
            <person name="Meng A."/>
            <person name="Brown T."/>
            <person name="Cohen L."/>
        </authorList>
    </citation>
    <scope>NUCLEOTIDE SEQUENCE</scope>
    <source>
        <strain evidence="2">Pbaha01</strain>
    </source>
</reference>
<evidence type="ECO:0000313" key="2">
    <source>
        <dbReference type="EMBL" id="CAD8371080.1"/>
    </source>
</evidence>
<name>A0A7S0FNF8_9DINO</name>
<gene>
    <name evidence="2" type="ORF">PBAH0796_LOCUS20181</name>
</gene>